<protein>
    <submittedName>
        <fullName evidence="1">Uncharacterized protein</fullName>
    </submittedName>
</protein>
<gene>
    <name evidence="1" type="ordered locus">KNP414_04299</name>
</gene>
<evidence type="ECO:0000313" key="1">
    <source>
        <dbReference type="EMBL" id="AEI42831.1"/>
    </source>
</evidence>
<reference evidence="2" key="1">
    <citation type="submission" date="2011-06" db="EMBL/GenBank/DDBJ databases">
        <title>Complete genome sequence of Paenibacillus mucilaginosus KNP414.</title>
        <authorList>
            <person name="Wang J."/>
            <person name="Hu S."/>
            <person name="Hu X."/>
            <person name="Zhang B."/>
            <person name="Dong D."/>
            <person name="Zhang S."/>
            <person name="Zhao K."/>
            <person name="Wu D."/>
        </authorList>
    </citation>
    <scope>NUCLEOTIDE SEQUENCE [LARGE SCALE GENOMIC DNA]</scope>
    <source>
        <strain evidence="2">KNP414</strain>
    </source>
</reference>
<organism evidence="1 2">
    <name type="scientific">Paenibacillus mucilaginosus (strain KNP414)</name>
    <dbReference type="NCBI Taxonomy" id="1036673"/>
    <lineage>
        <taxon>Bacteria</taxon>
        <taxon>Bacillati</taxon>
        <taxon>Bacillota</taxon>
        <taxon>Bacilli</taxon>
        <taxon>Bacillales</taxon>
        <taxon>Paenibacillaceae</taxon>
        <taxon>Paenibacillus</taxon>
    </lineage>
</organism>
<dbReference type="AlphaFoldDB" id="F8FJI1"/>
<dbReference type="HOGENOM" id="CLU_3330973_0_0_9"/>
<dbReference type="KEGG" id="pms:KNP414_04299"/>
<proteinExistence type="predicted"/>
<accession>F8FJI1</accession>
<dbReference type="Proteomes" id="UP000006620">
    <property type="component" value="Chromosome"/>
</dbReference>
<name>F8FJI1_PAEMK</name>
<reference evidence="1 2" key="2">
    <citation type="journal article" date="2013" name="Genome Announc.">
        <title>Genome Sequence of Growth-Improving Paenibacillus mucilaginosus Strain KNP414.</title>
        <authorList>
            <person name="Lu J.J."/>
            <person name="Wang J.F."/>
            <person name="Hu X.F."/>
        </authorList>
    </citation>
    <scope>NUCLEOTIDE SEQUENCE [LARGE SCALE GENOMIC DNA]</scope>
    <source>
        <strain evidence="1 2">KNP414</strain>
    </source>
</reference>
<sequence>MLPVSLIKIQKGMPPSHSLESIPFFQVSLICAYILQHT</sequence>
<evidence type="ECO:0000313" key="2">
    <source>
        <dbReference type="Proteomes" id="UP000006620"/>
    </source>
</evidence>
<dbReference type="EMBL" id="CP002869">
    <property type="protein sequence ID" value="AEI42831.1"/>
    <property type="molecule type" value="Genomic_DNA"/>
</dbReference>